<dbReference type="PANTHER" id="PTHR33202">
    <property type="entry name" value="ZINC UPTAKE REGULATION PROTEIN"/>
    <property type="match status" value="1"/>
</dbReference>
<organism evidence="12 13">
    <name type="scientific">Leucobacter komagatae</name>
    <dbReference type="NCBI Taxonomy" id="55969"/>
    <lineage>
        <taxon>Bacteria</taxon>
        <taxon>Bacillati</taxon>
        <taxon>Actinomycetota</taxon>
        <taxon>Actinomycetes</taxon>
        <taxon>Micrococcales</taxon>
        <taxon>Microbacteriaceae</taxon>
        <taxon>Leucobacter</taxon>
    </lineage>
</organism>
<dbReference type="InterPro" id="IPR043135">
    <property type="entry name" value="Fur_C"/>
</dbReference>
<dbReference type="EMBL" id="JXSQ01000020">
    <property type="protein sequence ID" value="KIP51889.1"/>
    <property type="molecule type" value="Genomic_DNA"/>
</dbReference>
<keyword evidence="5 11" id="KW-0479">Metal-binding</keyword>
<accession>A0A0D0IJT9</accession>
<keyword evidence="7" id="KW-0408">Iron</keyword>
<keyword evidence="10" id="KW-0804">Transcription</keyword>
<dbReference type="GO" id="GO:0008270">
    <property type="term" value="F:zinc ion binding"/>
    <property type="evidence" value="ECO:0007669"/>
    <property type="project" value="TreeGrafter"/>
</dbReference>
<evidence type="ECO:0000256" key="4">
    <source>
        <dbReference type="ARBA" id="ARBA00022491"/>
    </source>
</evidence>
<evidence type="ECO:0000313" key="12">
    <source>
        <dbReference type="EMBL" id="KIP51889.1"/>
    </source>
</evidence>
<feature type="binding site" evidence="11">
    <location>
        <position position="140"/>
    </location>
    <ligand>
        <name>Zn(2+)</name>
        <dbReference type="ChEBI" id="CHEBI:29105"/>
    </ligand>
</feature>
<evidence type="ECO:0000256" key="5">
    <source>
        <dbReference type="ARBA" id="ARBA00022723"/>
    </source>
</evidence>
<dbReference type="GO" id="GO:0005737">
    <property type="term" value="C:cytoplasm"/>
    <property type="evidence" value="ECO:0007669"/>
    <property type="project" value="UniProtKB-SubCell"/>
</dbReference>
<comment type="cofactor">
    <cofactor evidence="11">
        <name>Zn(2+)</name>
        <dbReference type="ChEBI" id="CHEBI:29105"/>
    </cofactor>
    <text evidence="11">Binds 1 zinc ion per subunit.</text>
</comment>
<name>A0A0D0IJT9_9MICO</name>
<dbReference type="GO" id="GO:0000976">
    <property type="term" value="F:transcription cis-regulatory region binding"/>
    <property type="evidence" value="ECO:0007669"/>
    <property type="project" value="TreeGrafter"/>
</dbReference>
<dbReference type="InterPro" id="IPR036388">
    <property type="entry name" value="WH-like_DNA-bd_sf"/>
</dbReference>
<evidence type="ECO:0000313" key="13">
    <source>
        <dbReference type="Proteomes" id="UP000032120"/>
    </source>
</evidence>
<dbReference type="InterPro" id="IPR002481">
    <property type="entry name" value="FUR"/>
</dbReference>
<gene>
    <name evidence="12" type="ORF">SD72_12710</name>
</gene>
<keyword evidence="3" id="KW-0963">Cytoplasm</keyword>
<dbReference type="AlphaFoldDB" id="A0A0D0IJT9"/>
<evidence type="ECO:0000256" key="7">
    <source>
        <dbReference type="ARBA" id="ARBA00023004"/>
    </source>
</evidence>
<evidence type="ECO:0000256" key="10">
    <source>
        <dbReference type="ARBA" id="ARBA00023163"/>
    </source>
</evidence>
<evidence type="ECO:0000256" key="2">
    <source>
        <dbReference type="ARBA" id="ARBA00007957"/>
    </source>
</evidence>
<keyword evidence="8" id="KW-0805">Transcription regulation</keyword>
<feature type="binding site" evidence="11">
    <location>
        <position position="100"/>
    </location>
    <ligand>
        <name>Zn(2+)</name>
        <dbReference type="ChEBI" id="CHEBI:29105"/>
    </ligand>
</feature>
<sequence length="147" mass="15423">MPVTHHATESAARLNAAGLRSTAPRRAVLDALQPGGHLDASELYERLRSELPGTSIQAVYGVLTALTEANLVRRITPAGGSARYEARVGDNHHHLLCTSCGRLEDVPCAVGAAPCLTPSNDHGFEITAAEVTFHGICASCAEAKKSV</sequence>
<evidence type="ECO:0000256" key="9">
    <source>
        <dbReference type="ARBA" id="ARBA00023125"/>
    </source>
</evidence>
<dbReference type="PANTHER" id="PTHR33202:SF18">
    <property type="entry name" value="TRANSCRIPTIONAL REGULATOR FURA"/>
    <property type="match status" value="1"/>
</dbReference>
<dbReference type="Gene3D" id="1.10.10.10">
    <property type="entry name" value="Winged helix-like DNA-binding domain superfamily/Winged helix DNA-binding domain"/>
    <property type="match status" value="1"/>
</dbReference>
<feature type="binding site" evidence="11">
    <location>
        <position position="97"/>
    </location>
    <ligand>
        <name>Zn(2+)</name>
        <dbReference type="ChEBI" id="CHEBI:29105"/>
    </ligand>
</feature>
<dbReference type="InterPro" id="IPR036390">
    <property type="entry name" value="WH_DNA-bd_sf"/>
</dbReference>
<comment type="subcellular location">
    <subcellularLocation>
        <location evidence="1">Cytoplasm</location>
    </subcellularLocation>
</comment>
<dbReference type="GO" id="GO:0003700">
    <property type="term" value="F:DNA-binding transcription factor activity"/>
    <property type="evidence" value="ECO:0007669"/>
    <property type="project" value="InterPro"/>
</dbReference>
<keyword evidence="9" id="KW-0238">DNA-binding</keyword>
<keyword evidence="13" id="KW-1185">Reference proteome</keyword>
<evidence type="ECO:0000256" key="1">
    <source>
        <dbReference type="ARBA" id="ARBA00004496"/>
    </source>
</evidence>
<keyword evidence="6 11" id="KW-0862">Zinc</keyword>
<evidence type="ECO:0000256" key="6">
    <source>
        <dbReference type="ARBA" id="ARBA00022833"/>
    </source>
</evidence>
<evidence type="ECO:0000256" key="11">
    <source>
        <dbReference type="PIRSR" id="PIRSR602481-1"/>
    </source>
</evidence>
<dbReference type="OrthoDB" id="5242893at2"/>
<dbReference type="Pfam" id="PF01475">
    <property type="entry name" value="FUR"/>
    <property type="match status" value="1"/>
</dbReference>
<protein>
    <submittedName>
        <fullName evidence="12">Fur family transcriptional regulator</fullName>
    </submittedName>
</protein>
<feature type="binding site" evidence="11">
    <location>
        <position position="137"/>
    </location>
    <ligand>
        <name>Zn(2+)</name>
        <dbReference type="ChEBI" id="CHEBI:29105"/>
    </ligand>
</feature>
<evidence type="ECO:0000256" key="8">
    <source>
        <dbReference type="ARBA" id="ARBA00023015"/>
    </source>
</evidence>
<evidence type="ECO:0000256" key="3">
    <source>
        <dbReference type="ARBA" id="ARBA00022490"/>
    </source>
</evidence>
<dbReference type="SUPFAM" id="SSF46785">
    <property type="entry name" value="Winged helix' DNA-binding domain"/>
    <property type="match status" value="1"/>
</dbReference>
<proteinExistence type="inferred from homology"/>
<comment type="caution">
    <text evidence="12">The sequence shown here is derived from an EMBL/GenBank/DDBJ whole genome shotgun (WGS) entry which is preliminary data.</text>
</comment>
<dbReference type="Gene3D" id="3.30.1490.190">
    <property type="match status" value="1"/>
</dbReference>
<dbReference type="CDD" id="cd07153">
    <property type="entry name" value="Fur_like"/>
    <property type="match status" value="1"/>
</dbReference>
<reference evidence="12 13" key="1">
    <citation type="submission" date="2015-01" db="EMBL/GenBank/DDBJ databases">
        <title>Draft genome sequence of Leucobacter komagatae strain VKM ST2845.</title>
        <authorList>
            <person name="Karlyshev A.V."/>
            <person name="Kudryashova E.B."/>
        </authorList>
    </citation>
    <scope>NUCLEOTIDE SEQUENCE [LARGE SCALE GENOMIC DNA]</scope>
    <source>
        <strain evidence="12 13">VKM ST2845</strain>
    </source>
</reference>
<dbReference type="RefSeq" id="WP_042544837.1">
    <property type="nucleotide sequence ID" value="NZ_JXSQ01000020.1"/>
</dbReference>
<comment type="similarity">
    <text evidence="2">Belongs to the Fur family.</text>
</comment>
<dbReference type="Proteomes" id="UP000032120">
    <property type="component" value="Unassembled WGS sequence"/>
</dbReference>
<keyword evidence="4" id="KW-0678">Repressor</keyword>
<dbReference type="GO" id="GO:1900376">
    <property type="term" value="P:regulation of secondary metabolite biosynthetic process"/>
    <property type="evidence" value="ECO:0007669"/>
    <property type="project" value="TreeGrafter"/>
</dbReference>
<dbReference type="GO" id="GO:0045892">
    <property type="term" value="P:negative regulation of DNA-templated transcription"/>
    <property type="evidence" value="ECO:0007669"/>
    <property type="project" value="TreeGrafter"/>
</dbReference>